<evidence type="ECO:0000313" key="10">
    <source>
        <dbReference type="Proteomes" id="UP000032633"/>
    </source>
</evidence>
<comment type="subcellular location">
    <subcellularLocation>
        <location evidence="1">Cell membrane</location>
        <topology evidence="1">Multi-pass membrane protein</topology>
    </subcellularLocation>
</comment>
<evidence type="ECO:0000256" key="7">
    <source>
        <dbReference type="ARBA" id="ARBA00023136"/>
    </source>
</evidence>
<evidence type="ECO:0000256" key="2">
    <source>
        <dbReference type="ARBA" id="ARBA00022475"/>
    </source>
</evidence>
<feature type="transmembrane region" description="Helical" evidence="8">
    <location>
        <begin position="316"/>
        <end position="335"/>
    </location>
</feature>
<evidence type="ECO:0000256" key="4">
    <source>
        <dbReference type="ARBA" id="ARBA00022679"/>
    </source>
</evidence>
<feature type="transmembrane region" description="Helical" evidence="8">
    <location>
        <begin position="7"/>
        <end position="28"/>
    </location>
</feature>
<dbReference type="AlphaFoldDB" id="A0A0D5NGB8"/>
<dbReference type="RefSeq" id="WP_045669399.1">
    <property type="nucleotide sequence ID" value="NZ_CP011058.1"/>
</dbReference>
<evidence type="ECO:0000313" key="9">
    <source>
        <dbReference type="EMBL" id="AJY73963.1"/>
    </source>
</evidence>
<dbReference type="EMBL" id="CP011058">
    <property type="protein sequence ID" value="AJY73963.1"/>
    <property type="molecule type" value="Genomic_DNA"/>
</dbReference>
<feature type="transmembrane region" description="Helical" evidence="8">
    <location>
        <begin position="88"/>
        <end position="107"/>
    </location>
</feature>
<evidence type="ECO:0008006" key="11">
    <source>
        <dbReference type="Google" id="ProtNLM"/>
    </source>
</evidence>
<feature type="transmembrane region" description="Helical" evidence="8">
    <location>
        <begin position="119"/>
        <end position="138"/>
    </location>
</feature>
<dbReference type="STRING" id="1126833.VN24_04210"/>
<feature type="transmembrane region" description="Helical" evidence="8">
    <location>
        <begin position="166"/>
        <end position="182"/>
    </location>
</feature>
<keyword evidence="6 8" id="KW-1133">Transmembrane helix</keyword>
<keyword evidence="2" id="KW-1003">Cell membrane</keyword>
<evidence type="ECO:0000256" key="8">
    <source>
        <dbReference type="SAM" id="Phobius"/>
    </source>
</evidence>
<feature type="transmembrane region" description="Helical" evidence="8">
    <location>
        <begin position="371"/>
        <end position="389"/>
    </location>
</feature>
<proteinExistence type="predicted"/>
<feature type="transmembrane region" description="Helical" evidence="8">
    <location>
        <begin position="226"/>
        <end position="246"/>
    </location>
</feature>
<keyword evidence="5 8" id="KW-0812">Transmembrane</keyword>
<feature type="transmembrane region" description="Helical" evidence="8">
    <location>
        <begin position="286"/>
        <end position="304"/>
    </location>
</feature>
<dbReference type="GO" id="GO:0005886">
    <property type="term" value="C:plasma membrane"/>
    <property type="evidence" value="ECO:0007669"/>
    <property type="project" value="UniProtKB-SubCell"/>
</dbReference>
<sequence length="538" mass="61314">MIKTSKWPAILVGLVVFTLELVVGIWMAHVNLFLPGDALSRVANAYYVLYSRDPHLGAIGFIWNPLPSLLEIPILLFKPLLPELATEGLVGVLLTSSFAAATAVLLFRHYRARGHSIWIALTFVALFSFNPFIFLYGSNGMSEILFIFFLVWAVTSLLDWMDSQKVVSVIFSGFALAFAFLTRYETVAFGAFMALGVALIILRRRIVADEKQSFRVTYHRFEATELIFMLPVIYTGLLWILLNYTIMGDPLYFLRSNYSNIGQSAGLSSNLTIGPVIGNLTAALRFSWEKSVCFLLPLIAIIGMRLTRKELFRVEFFLLLLMITAIPIMQVYMLYKGSSYGWFRFFVYPLPMIAAWLPYELQKQKSQRKLIYILSCLLTFMLLVSSSIWTGRIMQNATLAQEEYEAIHFSESSTHQQILMAKQIASDLDQRIEEKKVTVLMDSFVSFWTILYSKHPDHLVITSDRDFAESLLDPVGSDIDYILVPKPEAIAALEAVNQKYGDFYFKGTDFAVLDTEYGDKWRLFRVIQKDKGNQPVQQ</sequence>
<keyword evidence="10" id="KW-1185">Reference proteome</keyword>
<dbReference type="PANTHER" id="PTHR33908">
    <property type="entry name" value="MANNOSYLTRANSFERASE YKCB-RELATED"/>
    <property type="match status" value="1"/>
</dbReference>
<evidence type="ECO:0000256" key="1">
    <source>
        <dbReference type="ARBA" id="ARBA00004651"/>
    </source>
</evidence>
<keyword evidence="4" id="KW-0808">Transferase</keyword>
<gene>
    <name evidence="9" type="ORF">VN24_04210</name>
</gene>
<dbReference type="HOGENOM" id="CLU_038353_0_0_9"/>
<reference evidence="10" key="2">
    <citation type="submission" date="2015-03" db="EMBL/GenBank/DDBJ databases">
        <title>Genome sequence of Paenibacillus beijingensis strain DSM 24997T.</title>
        <authorList>
            <person name="Kwak Y."/>
            <person name="Shin J.-H."/>
        </authorList>
    </citation>
    <scope>NUCLEOTIDE SEQUENCE [LARGE SCALE GENOMIC DNA]</scope>
    <source>
        <strain evidence="10">DSM 24997</strain>
    </source>
</reference>
<feature type="transmembrane region" description="Helical" evidence="8">
    <location>
        <begin position="188"/>
        <end position="206"/>
    </location>
</feature>
<keyword evidence="3" id="KW-0328">Glycosyltransferase</keyword>
<evidence type="ECO:0000256" key="6">
    <source>
        <dbReference type="ARBA" id="ARBA00022989"/>
    </source>
</evidence>
<dbReference type="InterPro" id="IPR050297">
    <property type="entry name" value="LipidA_mod_glycosyltrf_83"/>
</dbReference>
<accession>A0A0D5NGB8</accession>
<dbReference type="Proteomes" id="UP000032633">
    <property type="component" value="Chromosome"/>
</dbReference>
<feature type="transmembrane region" description="Helical" evidence="8">
    <location>
        <begin position="144"/>
        <end position="161"/>
    </location>
</feature>
<keyword evidence="7 8" id="KW-0472">Membrane</keyword>
<reference evidence="9 10" key="1">
    <citation type="journal article" date="2015" name="J. Biotechnol.">
        <title>Complete genome sequence of Paenibacillus beijingensis 7188(T) (=DSM 24997(T)), a novel rhizobacterium from jujube garden soil.</title>
        <authorList>
            <person name="Kwak Y."/>
            <person name="Shin J.H."/>
        </authorList>
    </citation>
    <scope>NUCLEOTIDE SEQUENCE [LARGE SCALE GENOMIC DNA]</scope>
    <source>
        <strain evidence="9 10">DSM 24997</strain>
    </source>
</reference>
<protein>
    <recommendedName>
        <fullName evidence="11">Glycosyltransferase RgtA/B/C/D-like domain-containing protein</fullName>
    </recommendedName>
</protein>
<evidence type="ECO:0000256" key="5">
    <source>
        <dbReference type="ARBA" id="ARBA00022692"/>
    </source>
</evidence>
<evidence type="ECO:0000256" key="3">
    <source>
        <dbReference type="ARBA" id="ARBA00022676"/>
    </source>
</evidence>
<dbReference type="GO" id="GO:0016763">
    <property type="term" value="F:pentosyltransferase activity"/>
    <property type="evidence" value="ECO:0007669"/>
    <property type="project" value="TreeGrafter"/>
</dbReference>
<dbReference type="PANTHER" id="PTHR33908:SF11">
    <property type="entry name" value="MEMBRANE PROTEIN"/>
    <property type="match status" value="1"/>
</dbReference>
<feature type="transmembrane region" description="Helical" evidence="8">
    <location>
        <begin position="341"/>
        <end position="359"/>
    </location>
</feature>
<dbReference type="KEGG" id="pbj:VN24_04210"/>
<dbReference type="OrthoDB" id="3276839at2"/>
<dbReference type="GO" id="GO:0009103">
    <property type="term" value="P:lipopolysaccharide biosynthetic process"/>
    <property type="evidence" value="ECO:0007669"/>
    <property type="project" value="UniProtKB-ARBA"/>
</dbReference>
<organism evidence="9 10">
    <name type="scientific">Paenibacillus beijingensis</name>
    <dbReference type="NCBI Taxonomy" id="1126833"/>
    <lineage>
        <taxon>Bacteria</taxon>
        <taxon>Bacillati</taxon>
        <taxon>Bacillota</taxon>
        <taxon>Bacilli</taxon>
        <taxon>Bacillales</taxon>
        <taxon>Paenibacillaceae</taxon>
        <taxon>Paenibacillus</taxon>
    </lineage>
</organism>
<name>A0A0D5NGB8_9BACL</name>
<dbReference type="PATRIC" id="fig|1126833.4.peg.923"/>